<evidence type="ECO:0000256" key="1">
    <source>
        <dbReference type="ARBA" id="ARBA00022729"/>
    </source>
</evidence>
<dbReference type="PROSITE" id="PS52016">
    <property type="entry name" value="TONB_DEPENDENT_REC_3"/>
    <property type="match status" value="1"/>
</dbReference>
<comment type="subcellular location">
    <subcellularLocation>
        <location evidence="2">Cell outer membrane</location>
        <topology evidence="2">Multi-pass membrane protein</topology>
    </subcellularLocation>
</comment>
<dbReference type="EMBL" id="CP071869">
    <property type="protein sequence ID" value="QTE21532.1"/>
    <property type="molecule type" value="Genomic_DNA"/>
</dbReference>
<keyword evidence="2" id="KW-0998">Cell outer membrane</keyword>
<dbReference type="InterPro" id="IPR039426">
    <property type="entry name" value="TonB-dep_rcpt-like"/>
</dbReference>
<name>A0A975CLZ6_9FLAO</name>
<organism evidence="4 5">
    <name type="scientific">Polaribacter cellanae</name>
    <dbReference type="NCBI Taxonomy" id="2818493"/>
    <lineage>
        <taxon>Bacteria</taxon>
        <taxon>Pseudomonadati</taxon>
        <taxon>Bacteroidota</taxon>
        <taxon>Flavobacteriia</taxon>
        <taxon>Flavobacteriales</taxon>
        <taxon>Flavobacteriaceae</taxon>
    </lineage>
</organism>
<dbReference type="InterPro" id="IPR008969">
    <property type="entry name" value="CarboxyPept-like_regulatory"/>
</dbReference>
<evidence type="ECO:0000256" key="2">
    <source>
        <dbReference type="PROSITE-ProRule" id="PRU01360"/>
    </source>
</evidence>
<dbReference type="SUPFAM" id="SSF49464">
    <property type="entry name" value="Carboxypeptidase regulatory domain-like"/>
    <property type="match status" value="1"/>
</dbReference>
<dbReference type="GO" id="GO:0009279">
    <property type="term" value="C:cell outer membrane"/>
    <property type="evidence" value="ECO:0007669"/>
    <property type="project" value="UniProtKB-SubCell"/>
</dbReference>
<gene>
    <name evidence="4" type="ORF">J3359_11935</name>
</gene>
<dbReference type="AlphaFoldDB" id="A0A975CLZ6"/>
<keyword evidence="5" id="KW-1185">Reference proteome</keyword>
<feature type="domain" description="TonB-dependent receptor plug" evidence="3">
    <location>
        <begin position="123"/>
        <end position="208"/>
    </location>
</feature>
<dbReference type="PANTHER" id="PTHR30069">
    <property type="entry name" value="TONB-DEPENDENT OUTER MEMBRANE RECEPTOR"/>
    <property type="match status" value="1"/>
</dbReference>
<dbReference type="Pfam" id="PF13715">
    <property type="entry name" value="CarbopepD_reg_2"/>
    <property type="match status" value="1"/>
</dbReference>
<dbReference type="Proteomes" id="UP000663920">
    <property type="component" value="Chromosome"/>
</dbReference>
<dbReference type="SUPFAM" id="SSF56935">
    <property type="entry name" value="Porins"/>
    <property type="match status" value="1"/>
</dbReference>
<dbReference type="Pfam" id="PF07715">
    <property type="entry name" value="Plug"/>
    <property type="match status" value="1"/>
</dbReference>
<proteinExistence type="inferred from homology"/>
<dbReference type="InterPro" id="IPR012910">
    <property type="entry name" value="Plug_dom"/>
</dbReference>
<dbReference type="PANTHER" id="PTHR30069:SF29">
    <property type="entry name" value="HEMOGLOBIN AND HEMOGLOBIN-HAPTOGLOBIN-BINDING PROTEIN 1-RELATED"/>
    <property type="match status" value="1"/>
</dbReference>
<accession>A0A975CLZ6</accession>
<dbReference type="Gene3D" id="2.170.130.10">
    <property type="entry name" value="TonB-dependent receptor, plug domain"/>
    <property type="match status" value="1"/>
</dbReference>
<keyword evidence="1" id="KW-0732">Signal</keyword>
<keyword evidence="2" id="KW-0812">Transmembrane</keyword>
<dbReference type="RefSeq" id="WP_208077089.1">
    <property type="nucleotide sequence ID" value="NZ_CP071869.1"/>
</dbReference>
<comment type="similarity">
    <text evidence="2">Belongs to the TonB-dependent receptor family.</text>
</comment>
<dbReference type="GO" id="GO:0044718">
    <property type="term" value="P:siderophore transmembrane transport"/>
    <property type="evidence" value="ECO:0007669"/>
    <property type="project" value="TreeGrafter"/>
</dbReference>
<reference evidence="4 5" key="1">
    <citation type="submission" date="2021-03" db="EMBL/GenBank/DDBJ databases">
        <title>Complete genome of Polaribacter_sp.SM13.</title>
        <authorList>
            <person name="Jeong S.W."/>
            <person name="Bae J.W."/>
        </authorList>
    </citation>
    <scope>NUCLEOTIDE SEQUENCE [LARGE SCALE GENOMIC DNA]</scope>
    <source>
        <strain evidence="4 5">SM13</strain>
    </source>
</reference>
<protein>
    <submittedName>
        <fullName evidence="4">TonB-dependent receptor plug domain-containing protein</fullName>
    </submittedName>
</protein>
<keyword evidence="4" id="KW-0675">Receptor</keyword>
<dbReference type="InterPro" id="IPR037066">
    <property type="entry name" value="Plug_dom_sf"/>
</dbReference>
<sequence length="214" mass="24309">MKALRIFLFFFLSYSTYSQNGNFYGNVKFDNNEPAVSAFILLTGKDYYKETTSDLNGSFYFKNVPYGNYKIQFHTLNSKPKFVTFQLDSKRKKVDVLLNYVNNELDEVKIFSKTEETKKETKGFTVNVIKTKEASLRNIQTNELLNTTVGVKIRQNGGLGSEVNYSINGLSGNAVRIFIDGIPISTYGSSFSLNSIPPSMIKNIEVYKPELCNR</sequence>
<dbReference type="KEGG" id="pcea:J3359_11935"/>
<keyword evidence="2" id="KW-0472">Membrane</keyword>
<evidence type="ECO:0000313" key="4">
    <source>
        <dbReference type="EMBL" id="QTE21532.1"/>
    </source>
</evidence>
<dbReference type="GO" id="GO:0015344">
    <property type="term" value="F:siderophore uptake transmembrane transporter activity"/>
    <property type="evidence" value="ECO:0007669"/>
    <property type="project" value="TreeGrafter"/>
</dbReference>
<evidence type="ECO:0000313" key="5">
    <source>
        <dbReference type="Proteomes" id="UP000663920"/>
    </source>
</evidence>
<evidence type="ECO:0000259" key="3">
    <source>
        <dbReference type="Pfam" id="PF07715"/>
    </source>
</evidence>
<keyword evidence="2" id="KW-0813">Transport</keyword>
<dbReference type="Gene3D" id="2.60.40.1120">
    <property type="entry name" value="Carboxypeptidase-like, regulatory domain"/>
    <property type="match status" value="1"/>
</dbReference>
<keyword evidence="2" id="KW-1134">Transmembrane beta strand</keyword>